<dbReference type="CDD" id="cd18042">
    <property type="entry name" value="DEXXQc_SETX"/>
    <property type="match status" value="1"/>
</dbReference>
<dbReference type="STRING" id="88036.D8SVW3"/>
<proteinExistence type="predicted"/>
<dbReference type="InterPro" id="IPR041679">
    <property type="entry name" value="DNA2/NAM7-like_C"/>
</dbReference>
<dbReference type="eggNOG" id="KOG1801">
    <property type="taxonomic scope" value="Eukaryota"/>
</dbReference>
<keyword evidence="4" id="KW-0067">ATP-binding</keyword>
<dbReference type="InterPro" id="IPR036754">
    <property type="entry name" value="YbaK/aa-tRNA-synt-asso_dom_sf"/>
</dbReference>
<evidence type="ECO:0000313" key="11">
    <source>
        <dbReference type="EMBL" id="EFJ11573.1"/>
    </source>
</evidence>
<dbReference type="InterPro" id="IPR041677">
    <property type="entry name" value="DNA2/NAM7_AAA_11"/>
</dbReference>
<name>D8SVW3_SELML</name>
<dbReference type="EMBL" id="GL377646">
    <property type="protein sequence ID" value="EFJ11573.1"/>
    <property type="molecule type" value="Genomic_DNA"/>
</dbReference>
<dbReference type="CDD" id="cd18808">
    <property type="entry name" value="SF1_C_Upf1"/>
    <property type="match status" value="1"/>
</dbReference>
<evidence type="ECO:0000256" key="2">
    <source>
        <dbReference type="ARBA" id="ARBA00022801"/>
    </source>
</evidence>
<evidence type="ECO:0000259" key="10">
    <source>
        <dbReference type="Pfam" id="PF13087"/>
    </source>
</evidence>
<dbReference type="SUPFAM" id="SSF48371">
    <property type="entry name" value="ARM repeat"/>
    <property type="match status" value="1"/>
</dbReference>
<feature type="compositionally biased region" description="Basic and acidic residues" evidence="6">
    <location>
        <begin position="2145"/>
        <end position="2156"/>
    </location>
</feature>
<evidence type="ECO:0000256" key="4">
    <source>
        <dbReference type="ARBA" id="ARBA00022840"/>
    </source>
</evidence>
<feature type="region of interest" description="Disordered" evidence="6">
    <location>
        <begin position="158"/>
        <end position="203"/>
    </location>
</feature>
<evidence type="ECO:0000259" key="9">
    <source>
        <dbReference type="Pfam" id="PF13086"/>
    </source>
</evidence>
<dbReference type="GO" id="GO:0005524">
    <property type="term" value="F:ATP binding"/>
    <property type="evidence" value="ECO:0007669"/>
    <property type="project" value="UniProtKB-KW"/>
</dbReference>
<evidence type="ECO:0000256" key="5">
    <source>
        <dbReference type="SAM" id="Coils"/>
    </source>
</evidence>
<dbReference type="SUPFAM" id="SSF55826">
    <property type="entry name" value="YbaK/ProRS associated domain"/>
    <property type="match status" value="1"/>
</dbReference>
<evidence type="ECO:0000256" key="6">
    <source>
        <dbReference type="SAM" id="MobiDB-lite"/>
    </source>
</evidence>
<dbReference type="GO" id="GO:0004386">
    <property type="term" value="F:helicase activity"/>
    <property type="evidence" value="ECO:0007669"/>
    <property type="project" value="UniProtKB-KW"/>
</dbReference>
<dbReference type="Pfam" id="PF13087">
    <property type="entry name" value="AAA_12"/>
    <property type="match status" value="1"/>
</dbReference>
<dbReference type="InterPro" id="IPR045055">
    <property type="entry name" value="DNA2/NAM7-like"/>
</dbReference>
<dbReference type="FunCoup" id="D8SVW3">
    <property type="interactions" value="936"/>
</dbReference>
<dbReference type="Pfam" id="PF04073">
    <property type="entry name" value="tRNA_edit"/>
    <property type="match status" value="1"/>
</dbReference>
<feature type="compositionally biased region" description="Basic and acidic residues" evidence="6">
    <location>
        <begin position="2085"/>
        <end position="2111"/>
    </location>
</feature>
<gene>
    <name evidence="11" type="ORF">SELMODRAFT_426269</name>
</gene>
<organism evidence="12">
    <name type="scientific">Selaginella moellendorffii</name>
    <name type="common">Spikemoss</name>
    <dbReference type="NCBI Taxonomy" id="88036"/>
    <lineage>
        <taxon>Eukaryota</taxon>
        <taxon>Viridiplantae</taxon>
        <taxon>Streptophyta</taxon>
        <taxon>Embryophyta</taxon>
        <taxon>Tracheophyta</taxon>
        <taxon>Lycopodiopsida</taxon>
        <taxon>Selaginellales</taxon>
        <taxon>Selaginellaceae</taxon>
        <taxon>Selaginella</taxon>
    </lineage>
</organism>
<feature type="domain" description="YbaK/aminoacyl-tRNA synthetase-associated" evidence="7">
    <location>
        <begin position="12"/>
        <end position="104"/>
    </location>
</feature>
<dbReference type="GO" id="GO:0002161">
    <property type="term" value="F:aminoacyl-tRNA deacylase activity"/>
    <property type="evidence" value="ECO:0007669"/>
    <property type="project" value="InterPro"/>
</dbReference>
<dbReference type="Pfam" id="PF13086">
    <property type="entry name" value="AAA_11"/>
    <property type="match status" value="1"/>
</dbReference>
<dbReference type="HOGENOM" id="CLU_001209_0_0_1"/>
<feature type="compositionally biased region" description="Basic and acidic residues" evidence="6">
    <location>
        <begin position="2163"/>
        <end position="2190"/>
    </location>
</feature>
<feature type="domain" description="Helicase Sen1 N-terminal" evidence="8">
    <location>
        <begin position="342"/>
        <end position="575"/>
    </location>
</feature>
<feature type="compositionally biased region" description="Polar residues" evidence="6">
    <location>
        <begin position="2125"/>
        <end position="2138"/>
    </location>
</feature>
<dbReference type="Pfam" id="PF12726">
    <property type="entry name" value="SEN1_N"/>
    <property type="match status" value="1"/>
</dbReference>
<dbReference type="InterPro" id="IPR007214">
    <property type="entry name" value="YbaK/aa-tRNA-synth-assoc-dom"/>
</dbReference>
<accession>D8SVW3</accession>
<feature type="compositionally biased region" description="Basic and acidic residues" evidence="6">
    <location>
        <begin position="2205"/>
        <end position="2220"/>
    </location>
</feature>
<dbReference type="InterPro" id="IPR047187">
    <property type="entry name" value="SF1_C_Upf1"/>
</dbReference>
<protein>
    <submittedName>
        <fullName evidence="11">Uncharacterized protein</fullName>
    </submittedName>
</protein>
<feature type="domain" description="DNA2/NAM7 helicase helicase" evidence="9">
    <location>
        <begin position="1496"/>
        <end position="1807"/>
    </location>
</feature>
<dbReference type="Gene3D" id="3.90.960.10">
    <property type="entry name" value="YbaK/aminoacyl-tRNA synthetase-associated domain"/>
    <property type="match status" value="1"/>
</dbReference>
<feature type="region of interest" description="Disordered" evidence="6">
    <location>
        <begin position="1090"/>
        <end position="1144"/>
    </location>
</feature>
<dbReference type="KEGG" id="smo:SELMODRAFT_426269"/>
<dbReference type="InterPro" id="IPR024481">
    <property type="entry name" value="Helicase_Sen1_N"/>
</dbReference>
<feature type="domain" description="DNA2/NAM7 helicase-like C-terminal" evidence="10">
    <location>
        <begin position="1814"/>
        <end position="2009"/>
    </location>
</feature>
<keyword evidence="2" id="KW-0378">Hydrolase</keyword>
<dbReference type="GO" id="GO:0005694">
    <property type="term" value="C:chromosome"/>
    <property type="evidence" value="ECO:0007669"/>
    <property type="project" value="UniProtKB-ARBA"/>
</dbReference>
<feature type="region of interest" description="Disordered" evidence="6">
    <location>
        <begin position="2042"/>
        <end position="2253"/>
    </location>
</feature>
<evidence type="ECO:0000256" key="3">
    <source>
        <dbReference type="ARBA" id="ARBA00022806"/>
    </source>
</evidence>
<evidence type="ECO:0000259" key="7">
    <source>
        <dbReference type="Pfam" id="PF04073"/>
    </source>
</evidence>
<dbReference type="SUPFAM" id="SSF52540">
    <property type="entry name" value="P-loop containing nucleoside triphosphate hydrolases"/>
    <property type="match status" value="1"/>
</dbReference>
<feature type="compositionally biased region" description="Basic and acidic residues" evidence="6">
    <location>
        <begin position="1126"/>
        <end position="1144"/>
    </location>
</feature>
<feature type="compositionally biased region" description="Basic and acidic residues" evidence="6">
    <location>
        <begin position="180"/>
        <end position="203"/>
    </location>
</feature>
<keyword evidence="5" id="KW-0175">Coiled coil</keyword>
<dbReference type="InParanoid" id="D8SVW3"/>
<dbReference type="Gramene" id="EFJ11573">
    <property type="protein sequence ID" value="EFJ11573"/>
    <property type="gene ID" value="SELMODRAFT_426269"/>
</dbReference>
<dbReference type="OMA" id="HSEDIHG"/>
<dbReference type="InterPro" id="IPR027417">
    <property type="entry name" value="P-loop_NTPase"/>
</dbReference>
<evidence type="ECO:0000259" key="8">
    <source>
        <dbReference type="Pfam" id="PF12726"/>
    </source>
</evidence>
<reference evidence="11 12" key="1">
    <citation type="journal article" date="2011" name="Science">
        <title>The Selaginella genome identifies genetic changes associated with the evolution of vascular plants.</title>
        <authorList>
            <person name="Banks J.A."/>
            <person name="Nishiyama T."/>
            <person name="Hasebe M."/>
            <person name="Bowman J.L."/>
            <person name="Gribskov M."/>
            <person name="dePamphilis C."/>
            <person name="Albert V.A."/>
            <person name="Aono N."/>
            <person name="Aoyama T."/>
            <person name="Ambrose B.A."/>
            <person name="Ashton N.W."/>
            <person name="Axtell M.J."/>
            <person name="Barker E."/>
            <person name="Barker M.S."/>
            <person name="Bennetzen J.L."/>
            <person name="Bonawitz N.D."/>
            <person name="Chapple C."/>
            <person name="Cheng C."/>
            <person name="Correa L.G."/>
            <person name="Dacre M."/>
            <person name="DeBarry J."/>
            <person name="Dreyer I."/>
            <person name="Elias M."/>
            <person name="Engstrom E.M."/>
            <person name="Estelle M."/>
            <person name="Feng L."/>
            <person name="Finet C."/>
            <person name="Floyd S.K."/>
            <person name="Frommer W.B."/>
            <person name="Fujita T."/>
            <person name="Gramzow L."/>
            <person name="Gutensohn M."/>
            <person name="Harholt J."/>
            <person name="Hattori M."/>
            <person name="Heyl A."/>
            <person name="Hirai T."/>
            <person name="Hiwatashi Y."/>
            <person name="Ishikawa M."/>
            <person name="Iwata M."/>
            <person name="Karol K.G."/>
            <person name="Koehler B."/>
            <person name="Kolukisaoglu U."/>
            <person name="Kubo M."/>
            <person name="Kurata T."/>
            <person name="Lalonde S."/>
            <person name="Li K."/>
            <person name="Li Y."/>
            <person name="Litt A."/>
            <person name="Lyons E."/>
            <person name="Manning G."/>
            <person name="Maruyama T."/>
            <person name="Michael T.P."/>
            <person name="Mikami K."/>
            <person name="Miyazaki S."/>
            <person name="Morinaga S."/>
            <person name="Murata T."/>
            <person name="Mueller-Roeber B."/>
            <person name="Nelson D.R."/>
            <person name="Obara M."/>
            <person name="Oguri Y."/>
            <person name="Olmstead R.G."/>
            <person name="Onodera N."/>
            <person name="Petersen B.L."/>
            <person name="Pils B."/>
            <person name="Prigge M."/>
            <person name="Rensing S.A."/>
            <person name="Riano-Pachon D.M."/>
            <person name="Roberts A.W."/>
            <person name="Sato Y."/>
            <person name="Scheller H.V."/>
            <person name="Schulz B."/>
            <person name="Schulz C."/>
            <person name="Shakirov E.V."/>
            <person name="Shibagaki N."/>
            <person name="Shinohara N."/>
            <person name="Shippen D.E."/>
            <person name="Soerensen I."/>
            <person name="Sotooka R."/>
            <person name="Sugimoto N."/>
            <person name="Sugita M."/>
            <person name="Sumikawa N."/>
            <person name="Tanurdzic M."/>
            <person name="Theissen G."/>
            <person name="Ulvskov P."/>
            <person name="Wakazuki S."/>
            <person name="Weng J.K."/>
            <person name="Willats W.W."/>
            <person name="Wipf D."/>
            <person name="Wolf P.G."/>
            <person name="Yang L."/>
            <person name="Zimmer A.D."/>
            <person name="Zhu Q."/>
            <person name="Mitros T."/>
            <person name="Hellsten U."/>
            <person name="Loque D."/>
            <person name="Otillar R."/>
            <person name="Salamov A."/>
            <person name="Schmutz J."/>
            <person name="Shapiro H."/>
            <person name="Lindquist E."/>
            <person name="Lucas S."/>
            <person name="Rokhsar D."/>
            <person name="Grigoriev I.V."/>
        </authorList>
    </citation>
    <scope>NUCLEOTIDE SEQUENCE [LARGE SCALE GENOMIC DNA]</scope>
</reference>
<dbReference type="Proteomes" id="UP000001514">
    <property type="component" value="Unassembled WGS sequence"/>
</dbReference>
<keyword evidence="3" id="KW-0347">Helicase</keyword>
<dbReference type="PANTHER" id="PTHR10887:SF495">
    <property type="entry name" value="HELICASE SENATAXIN ISOFORM X1-RELATED"/>
    <property type="match status" value="1"/>
</dbReference>
<dbReference type="InterPro" id="IPR016024">
    <property type="entry name" value="ARM-type_fold"/>
</dbReference>
<dbReference type="Gene3D" id="3.40.50.300">
    <property type="entry name" value="P-loop containing nucleotide triphosphate hydrolases"/>
    <property type="match status" value="2"/>
</dbReference>
<dbReference type="PANTHER" id="PTHR10887">
    <property type="entry name" value="DNA2/NAM7 HELICASE FAMILY"/>
    <property type="match status" value="1"/>
</dbReference>
<keyword evidence="12" id="KW-1185">Reference proteome</keyword>
<evidence type="ECO:0000256" key="1">
    <source>
        <dbReference type="ARBA" id="ARBA00022741"/>
    </source>
</evidence>
<dbReference type="GO" id="GO:0003723">
    <property type="term" value="F:RNA binding"/>
    <property type="evidence" value="ECO:0000318"/>
    <property type="project" value="GO_Central"/>
</dbReference>
<feature type="coiled-coil region" evidence="5">
    <location>
        <begin position="1658"/>
        <end position="1712"/>
    </location>
</feature>
<sequence>MALLELLKAANNDSGTKNLLVKDKKSRMFLISCKQSTNLDLKALSIRLGVGKGGVRFAPEENVVELLGVPPALVSPFVLTTDSQSSIVLLLDEKFETSSRLIFPVSDELSIGTISSFCIIAVTRASLEQFLESIGKTPIYVDLEAALQAGKDQADLSVYVPSKKESSTEGMPTADGTGSELRKPSSESQSKEKPAAIVRGDESRRTDFASTEALSSLILSTIASKALEKSDKETWEAIEKRVKPELENLLGFRARVIRPMRGGDGAREAELLKRWKTIEEEEDDDRYRRLKESWFADAFEFLKKLPADRHCWCHHRDVAMPLLETFHAYFKSADENLSIKVLWKRLSSELSVCTSCVVQYYQVKEHYRNEYMDAVVKPILAVLLTLDKQRVISSMQSSVKTGDERSVSCLLYELFMYPELLDDSDLNEGLVQFMRYVSDTHELQFATDRKYPGLCALLFHSSQVVRGVAYNLATTLEPFKNAEELEVVQPLLEKRMKFLESPSPVNAIVGVTFESLWQGLKSILHRLEAPAIEDGIMERYPLFLGVVLNYVSESGSTVFWNALCCLKTLLKVLGTVAFLNPPTFLIAREIQSLEALQDGQYERQRRYLLYFLLQQVPFSSNFSPLTKKLSSKVAFDIVARSYKMEPPLPPFDCAHFWGPSLLASIKDTELPLQYRQSALNLTGILLVADAAALSALYCKVRPSKEEDAGAEGFSWQSFIQQVESESDNWYCVPLVWIGALETTAPSVFSSSLLKAFLWAASRLSIFEVSVAATTGSAAFSASLHWQIPTGCDDGSDGKGCLNAMKASSNFRMLSNVFKRCTDSFGHKFRADGIFVDWQWEPTMAECFILLLMNSSVDLRMVAKDILQQLSKDNGLDSVIHFFCKSEEALDYIIRGFSHAVKFLSVEPYGHCSSRQHVYFLGTRFLSFGSQVFSRKLSALLWPSLVNAIIHGQQCLPVTGYEASCSRLFDLLPLVFKYTIPSAELKLWNVSSNMDSPSWFRSLLAWSSTPFPSIRRRYIEALVSILEDLARGGVSQSKEIKELLQPGSVLENEERERLLLLFSSNAHELENLKSDTKAGAEVVLLSSDEEAKPLVSKKGPDVQAEPGPSGRQHKRPAVRKVASQTLHRREDLNKQKQYEPRQSHGEMDIRNLLGKNLNKLASQPQHLTTMEPPTKPVEMEKQAKAIQQVHQVSPAERKQQRPIEPVLPAEAKNADDMSKLLNDLVSEDEVSKKQRAPLMSTAPKERRKLMKIDMPVPDAQLKPSILARNKRRPGKPPPPKMDEWLMRILSLDLFADNEDPPDLVKVPLSFRNAEQYMEVFRPLLIEEFRAQLHRARDEFNADDTEKVGMVHLMSLERVDNLHVARFKSEAGKVGASSACTENDLLLISKKPFLECPGSVHLLGKVDRRDKDVFSAKLFLPPNNEKLFKLKSVLHIRSTWHITRLMNITPQVREFQAVSALSSSPLLESILSPAASDQHSGRPVPLPEKLWRKLKEDYNESQLSAIKASLGDSRKDQHEISLIQGPPGTGKTRTIVAIVSALLHSRESNEDVCRTSGNQRLSHHAAVASSWQAMAYAKQIERDQLAPTKAKARVLVCAQSNAAVDELVGRLREIYSSTGQLYRPKLVRTGNARLVHPDSVPVFIDTLIKEDADTSQEDSAQELVSKLEQVTEKINEILRRKSEGVHDDSLMAKLTQLEQQKNDLNLDIRKSRKTFEISKERRRKLKNQNIRDADIVLTTLGGCGGDVYAACMDTSEKDTELFFDAVVIDEAGQALEPASLIPLQFLGGNHGRCVLVGDPKQLPATVLSQAASSVCYERSMFERFQKNGYPVTMLSTQYRMHPDIRKFPSSYFYNNQLVDGASVLGDKRRSSFHKDRFFRPYTFFDVIDGQERAGGSSVGNVDEVDVAVKLYERFQAKYPQEIQPGRIGVITPYKQQLNMLKRAFQRFGEKISSILEFNTIDGFQGREVDILILSTVRASLEPKGIGFVADIRRMNVALTRPRFSLWIIGSARALRSNRAWAALLEDATSRGAVYPIQKPYSKAFNSRGDQNVTRDVDPMVQGGGGTSPRKRPGEQAGSFRDKKKQKRGEEVAKPPRGIKILDEAPDTCKQELHKKARASASLDNREYGSTSRRLSANQSEGGAKVLQDNRQRDDRRAVDSTVLETRPERCEQNRDRQSVEDQRQKKVEDKRPPVPSSKQQQSAPAKKHIDANETKRKGREEVLALLSGSLFDSKRPGQQKRRSSKEATGFAKEAEREELTKLGLFALLARRACTEEEDKTVHI</sequence>
<dbReference type="FunFam" id="3.40.50.300:FF:000326">
    <property type="entry name" value="P-loop containing nucleoside triphosphate hydrolase"/>
    <property type="match status" value="1"/>
</dbReference>
<keyword evidence="1" id="KW-0547">Nucleotide-binding</keyword>
<evidence type="ECO:0000313" key="12">
    <source>
        <dbReference type="Proteomes" id="UP000001514"/>
    </source>
</evidence>